<evidence type="ECO:0000313" key="2">
    <source>
        <dbReference type="EMBL" id="GMF59504.1"/>
    </source>
</evidence>
<gene>
    <name evidence="2" type="ORF">Pfra01_002571700</name>
</gene>
<dbReference type="AlphaFoldDB" id="A0A9W6YC10"/>
<accession>A0A9W6YC10</accession>
<comment type="caution">
    <text evidence="2">The sequence shown here is derived from an EMBL/GenBank/DDBJ whole genome shotgun (WGS) entry which is preliminary data.</text>
</comment>
<protein>
    <submittedName>
        <fullName evidence="2">Unnamed protein product</fullName>
    </submittedName>
</protein>
<dbReference type="EMBL" id="BSXT01005050">
    <property type="protein sequence ID" value="GMF59504.1"/>
    <property type="molecule type" value="Genomic_DNA"/>
</dbReference>
<feature type="region of interest" description="Disordered" evidence="1">
    <location>
        <begin position="111"/>
        <end position="130"/>
    </location>
</feature>
<name>A0A9W6YC10_9STRA</name>
<sequence length="225" mass="25289">MASRAGRPPSEEAEHFKLLKELGSAPGGYSYRECKFCRAAYDSDVTPTTPKVVIGRRRNYVSHLARCTHYQAAQLPQKAPRDPSLPTEAAAATQEASPAFSLDRSSIDTPESVVTRTATSRSQSMNKSRARRTLVLDKGSVLIAKRRKLTPALKTQDRRRQFTKHEVEEIERLLVEIFAENHLSARFIEQDSVLRFLELLCPGVTDILPSRHTLRSRILQEHAAP</sequence>
<organism evidence="2 3">
    <name type="scientific">Phytophthora fragariaefolia</name>
    <dbReference type="NCBI Taxonomy" id="1490495"/>
    <lineage>
        <taxon>Eukaryota</taxon>
        <taxon>Sar</taxon>
        <taxon>Stramenopiles</taxon>
        <taxon>Oomycota</taxon>
        <taxon>Peronosporomycetes</taxon>
        <taxon>Peronosporales</taxon>
        <taxon>Peronosporaceae</taxon>
        <taxon>Phytophthora</taxon>
    </lineage>
</organism>
<keyword evidence="3" id="KW-1185">Reference proteome</keyword>
<reference evidence="2" key="1">
    <citation type="submission" date="2023-04" db="EMBL/GenBank/DDBJ databases">
        <title>Phytophthora fragariaefolia NBRC 109709.</title>
        <authorList>
            <person name="Ichikawa N."/>
            <person name="Sato H."/>
            <person name="Tonouchi N."/>
        </authorList>
    </citation>
    <scope>NUCLEOTIDE SEQUENCE</scope>
    <source>
        <strain evidence="2">NBRC 109709</strain>
    </source>
</reference>
<feature type="compositionally biased region" description="Low complexity" evidence="1">
    <location>
        <begin position="86"/>
        <end position="99"/>
    </location>
</feature>
<dbReference type="Proteomes" id="UP001165121">
    <property type="component" value="Unassembled WGS sequence"/>
</dbReference>
<dbReference type="OrthoDB" id="129704at2759"/>
<evidence type="ECO:0000256" key="1">
    <source>
        <dbReference type="SAM" id="MobiDB-lite"/>
    </source>
</evidence>
<evidence type="ECO:0000313" key="3">
    <source>
        <dbReference type="Proteomes" id="UP001165121"/>
    </source>
</evidence>
<proteinExistence type="predicted"/>
<feature type="region of interest" description="Disordered" evidence="1">
    <location>
        <begin position="73"/>
        <end position="103"/>
    </location>
</feature>
<feature type="compositionally biased region" description="Polar residues" evidence="1">
    <location>
        <begin position="111"/>
        <end position="127"/>
    </location>
</feature>